<organism evidence="2 3">
    <name type="scientific">Mucuna pruriens</name>
    <name type="common">Velvet bean</name>
    <name type="synonym">Dolichos pruriens</name>
    <dbReference type="NCBI Taxonomy" id="157652"/>
    <lineage>
        <taxon>Eukaryota</taxon>
        <taxon>Viridiplantae</taxon>
        <taxon>Streptophyta</taxon>
        <taxon>Embryophyta</taxon>
        <taxon>Tracheophyta</taxon>
        <taxon>Spermatophyta</taxon>
        <taxon>Magnoliopsida</taxon>
        <taxon>eudicotyledons</taxon>
        <taxon>Gunneridae</taxon>
        <taxon>Pentapetalae</taxon>
        <taxon>rosids</taxon>
        <taxon>fabids</taxon>
        <taxon>Fabales</taxon>
        <taxon>Fabaceae</taxon>
        <taxon>Papilionoideae</taxon>
        <taxon>50 kb inversion clade</taxon>
        <taxon>NPAAA clade</taxon>
        <taxon>indigoferoid/millettioid clade</taxon>
        <taxon>Phaseoleae</taxon>
        <taxon>Mucuna</taxon>
    </lineage>
</organism>
<sequence>MEAVIKDLIERRCKPREHLKPFPATPSQNHKTRGSIKAPAKPNTTPIASSHSIPTMQYNILRRRKNPKVLTPLSTSYVELLPHLLQHALVTIIPLMPVQSPYLKKYDLRAKCEYHGGPWDIPLKNVGD</sequence>
<evidence type="ECO:0000313" key="2">
    <source>
        <dbReference type="EMBL" id="RDX97315.1"/>
    </source>
</evidence>
<feature type="compositionally biased region" description="Polar residues" evidence="1">
    <location>
        <begin position="42"/>
        <end position="51"/>
    </location>
</feature>
<comment type="caution">
    <text evidence="2">The sequence shown here is derived from an EMBL/GenBank/DDBJ whole genome shotgun (WGS) entry which is preliminary data.</text>
</comment>
<gene>
    <name evidence="2" type="ORF">CR513_19921</name>
</gene>
<feature type="non-terminal residue" evidence="2">
    <location>
        <position position="1"/>
    </location>
</feature>
<reference evidence="2" key="1">
    <citation type="submission" date="2018-05" db="EMBL/GenBank/DDBJ databases">
        <title>Draft genome of Mucuna pruriens seed.</title>
        <authorList>
            <person name="Nnadi N.E."/>
            <person name="Vos R."/>
            <person name="Hasami M.H."/>
            <person name="Devisetty U.K."/>
            <person name="Aguiy J.C."/>
        </authorList>
    </citation>
    <scope>NUCLEOTIDE SEQUENCE [LARGE SCALE GENOMIC DNA]</scope>
    <source>
        <strain evidence="2">JCA_2017</strain>
    </source>
</reference>
<accession>A0A371H3E6</accession>
<evidence type="ECO:0000313" key="3">
    <source>
        <dbReference type="Proteomes" id="UP000257109"/>
    </source>
</evidence>
<dbReference type="EMBL" id="QJKJ01003685">
    <property type="protein sequence ID" value="RDX97315.1"/>
    <property type="molecule type" value="Genomic_DNA"/>
</dbReference>
<protein>
    <submittedName>
        <fullName evidence="2">Uncharacterized protein</fullName>
    </submittedName>
</protein>
<evidence type="ECO:0000256" key="1">
    <source>
        <dbReference type="SAM" id="MobiDB-lite"/>
    </source>
</evidence>
<keyword evidence="3" id="KW-1185">Reference proteome</keyword>
<feature type="region of interest" description="Disordered" evidence="1">
    <location>
        <begin position="16"/>
        <end position="51"/>
    </location>
</feature>
<dbReference type="Proteomes" id="UP000257109">
    <property type="component" value="Unassembled WGS sequence"/>
</dbReference>
<dbReference type="AlphaFoldDB" id="A0A371H3E6"/>
<proteinExistence type="predicted"/>
<name>A0A371H3E6_MUCPR</name>